<sequence length="111" mass="12660">MTVNIQSIQKDIDSLVAWAKEWRMAFNYEKCKSMEIAKREYGSATTTTHTTTSIPDLLSELVIKNCLLKIGPNFSESLPSTNKFCPKRNKSQNIFENMDVKANLKLLKNNT</sequence>
<keyword evidence="2" id="KW-1185">Reference proteome</keyword>
<protein>
    <recommendedName>
        <fullName evidence="3">RNA-directed DNA polymerase from mobile element jockey-like</fullName>
    </recommendedName>
</protein>
<proteinExistence type="predicted"/>
<gene>
    <name evidence="1" type="ORF">BpHYR1_013871</name>
</gene>
<evidence type="ECO:0008006" key="3">
    <source>
        <dbReference type="Google" id="ProtNLM"/>
    </source>
</evidence>
<comment type="caution">
    <text evidence="1">The sequence shown here is derived from an EMBL/GenBank/DDBJ whole genome shotgun (WGS) entry which is preliminary data.</text>
</comment>
<name>A0A3M7SAY7_BRAPC</name>
<reference evidence="1 2" key="1">
    <citation type="journal article" date="2018" name="Sci. Rep.">
        <title>Genomic signatures of local adaptation to the degree of environmental predictability in rotifers.</title>
        <authorList>
            <person name="Franch-Gras L."/>
            <person name="Hahn C."/>
            <person name="Garcia-Roger E.M."/>
            <person name="Carmona M.J."/>
            <person name="Serra M."/>
            <person name="Gomez A."/>
        </authorList>
    </citation>
    <scope>NUCLEOTIDE SEQUENCE [LARGE SCALE GENOMIC DNA]</scope>
    <source>
        <strain evidence="1">HYR1</strain>
    </source>
</reference>
<dbReference type="AlphaFoldDB" id="A0A3M7SAY7"/>
<dbReference type="Proteomes" id="UP000276133">
    <property type="component" value="Unassembled WGS sequence"/>
</dbReference>
<evidence type="ECO:0000313" key="2">
    <source>
        <dbReference type="Proteomes" id="UP000276133"/>
    </source>
</evidence>
<dbReference type="EMBL" id="REGN01001757">
    <property type="protein sequence ID" value="RNA32738.1"/>
    <property type="molecule type" value="Genomic_DNA"/>
</dbReference>
<organism evidence="1 2">
    <name type="scientific">Brachionus plicatilis</name>
    <name type="common">Marine rotifer</name>
    <name type="synonym">Brachionus muelleri</name>
    <dbReference type="NCBI Taxonomy" id="10195"/>
    <lineage>
        <taxon>Eukaryota</taxon>
        <taxon>Metazoa</taxon>
        <taxon>Spiralia</taxon>
        <taxon>Gnathifera</taxon>
        <taxon>Rotifera</taxon>
        <taxon>Eurotatoria</taxon>
        <taxon>Monogononta</taxon>
        <taxon>Pseudotrocha</taxon>
        <taxon>Ploima</taxon>
        <taxon>Brachionidae</taxon>
        <taxon>Brachionus</taxon>
    </lineage>
</organism>
<evidence type="ECO:0000313" key="1">
    <source>
        <dbReference type="EMBL" id="RNA32738.1"/>
    </source>
</evidence>
<accession>A0A3M7SAY7</accession>